<accession>A0ABQ5V034</accession>
<dbReference type="Proteomes" id="UP001161390">
    <property type="component" value="Unassembled WGS sequence"/>
</dbReference>
<evidence type="ECO:0000256" key="3">
    <source>
        <dbReference type="ARBA" id="ARBA00007667"/>
    </source>
</evidence>
<comment type="caution">
    <text evidence="10">The sequence shown here is derived from an EMBL/GenBank/DDBJ whole genome shotgun (WGS) entry which is preliminary data.</text>
</comment>
<dbReference type="SMART" id="SM00798">
    <property type="entry name" value="AICARFT_IMPCHas"/>
    <property type="match status" value="1"/>
</dbReference>
<dbReference type="Pfam" id="PF02142">
    <property type="entry name" value="MGS"/>
    <property type="match status" value="1"/>
</dbReference>
<protein>
    <recommendedName>
        <fullName evidence="8">Bifunctional purine biosynthesis protein PurH</fullName>
    </recommendedName>
    <domain>
        <recommendedName>
            <fullName evidence="8">Phosphoribosylaminoimidazolecarboxamide formyltransferase</fullName>
            <ecNumber evidence="8">2.1.2.3</ecNumber>
        </recommendedName>
        <alternativeName>
            <fullName evidence="8">AICAR transformylase</fullName>
        </alternativeName>
    </domain>
    <domain>
        <recommendedName>
            <fullName evidence="8">IMP cyclohydrolase</fullName>
            <ecNumber evidence="8">3.5.4.10</ecNumber>
        </recommendedName>
        <alternativeName>
            <fullName evidence="8">ATIC</fullName>
        </alternativeName>
        <alternativeName>
            <fullName evidence="8">IMP synthase</fullName>
        </alternativeName>
        <alternativeName>
            <fullName evidence="8">Inosinicase</fullName>
        </alternativeName>
    </domain>
</protein>
<dbReference type="InterPro" id="IPR024051">
    <property type="entry name" value="AICAR_Tfase_dup_dom_sf"/>
</dbReference>
<evidence type="ECO:0000256" key="4">
    <source>
        <dbReference type="ARBA" id="ARBA00022679"/>
    </source>
</evidence>
<dbReference type="InterPro" id="IPR016193">
    <property type="entry name" value="Cytidine_deaminase-like"/>
</dbReference>
<dbReference type="HAMAP" id="MF_00139">
    <property type="entry name" value="PurH"/>
    <property type="match status" value="1"/>
</dbReference>
<evidence type="ECO:0000256" key="8">
    <source>
        <dbReference type="HAMAP-Rule" id="MF_00139"/>
    </source>
</evidence>
<dbReference type="SMART" id="SM00851">
    <property type="entry name" value="MGS"/>
    <property type="match status" value="1"/>
</dbReference>
<dbReference type="PIRSF" id="PIRSF000414">
    <property type="entry name" value="AICARFT_IMPCHas"/>
    <property type="match status" value="1"/>
</dbReference>
<dbReference type="EC" id="3.5.4.10" evidence="8"/>
<reference evidence="10" key="2">
    <citation type="submission" date="2023-01" db="EMBL/GenBank/DDBJ databases">
        <title>Draft genome sequence of Algimonas porphyrae strain NBRC 108216.</title>
        <authorList>
            <person name="Sun Q."/>
            <person name="Mori K."/>
        </authorList>
    </citation>
    <scope>NUCLEOTIDE SEQUENCE</scope>
    <source>
        <strain evidence="10">NBRC 108216</strain>
    </source>
</reference>
<dbReference type="Pfam" id="PF01808">
    <property type="entry name" value="AICARFT_IMPCHas"/>
    <property type="match status" value="1"/>
</dbReference>
<dbReference type="SUPFAM" id="SSF52335">
    <property type="entry name" value="Methylglyoxal synthase-like"/>
    <property type="match status" value="1"/>
</dbReference>
<comment type="catalytic activity">
    <reaction evidence="8">
        <text>(6R)-10-formyltetrahydrofolate + 5-amino-1-(5-phospho-beta-D-ribosyl)imidazole-4-carboxamide = 5-formamido-1-(5-phospho-D-ribosyl)imidazole-4-carboxamide + (6S)-5,6,7,8-tetrahydrofolate</text>
        <dbReference type="Rhea" id="RHEA:22192"/>
        <dbReference type="ChEBI" id="CHEBI:57453"/>
        <dbReference type="ChEBI" id="CHEBI:58467"/>
        <dbReference type="ChEBI" id="CHEBI:58475"/>
        <dbReference type="ChEBI" id="CHEBI:195366"/>
        <dbReference type="EC" id="2.1.2.3"/>
    </reaction>
</comment>
<comment type="catalytic activity">
    <reaction evidence="8">
        <text>IMP + H2O = 5-formamido-1-(5-phospho-D-ribosyl)imidazole-4-carboxamide</text>
        <dbReference type="Rhea" id="RHEA:18445"/>
        <dbReference type="ChEBI" id="CHEBI:15377"/>
        <dbReference type="ChEBI" id="CHEBI:58053"/>
        <dbReference type="ChEBI" id="CHEBI:58467"/>
        <dbReference type="EC" id="3.5.4.10"/>
    </reaction>
</comment>
<evidence type="ECO:0000256" key="5">
    <source>
        <dbReference type="ARBA" id="ARBA00022755"/>
    </source>
</evidence>
<dbReference type="CDD" id="cd01421">
    <property type="entry name" value="IMPCH"/>
    <property type="match status" value="1"/>
</dbReference>
<reference evidence="10" key="1">
    <citation type="journal article" date="2014" name="Int. J. Syst. Evol. Microbiol.">
        <title>Complete genome of a new Firmicutes species belonging to the dominant human colonic microbiota ('Ruminococcus bicirculans') reveals two chromosomes and a selective capacity to utilize plant glucans.</title>
        <authorList>
            <consortium name="NISC Comparative Sequencing Program"/>
            <person name="Wegmann U."/>
            <person name="Louis P."/>
            <person name="Goesmann A."/>
            <person name="Henrissat B."/>
            <person name="Duncan S.H."/>
            <person name="Flint H.J."/>
        </authorList>
    </citation>
    <scope>NUCLEOTIDE SEQUENCE</scope>
    <source>
        <strain evidence="10">NBRC 108216</strain>
    </source>
</reference>
<evidence type="ECO:0000313" key="10">
    <source>
        <dbReference type="EMBL" id="GLQ20910.1"/>
    </source>
</evidence>
<dbReference type="EMBL" id="BSNJ01000004">
    <property type="protein sequence ID" value="GLQ20910.1"/>
    <property type="molecule type" value="Genomic_DNA"/>
</dbReference>
<keyword evidence="5 8" id="KW-0658">Purine biosynthesis</keyword>
<dbReference type="SUPFAM" id="SSF53927">
    <property type="entry name" value="Cytidine deaminase-like"/>
    <property type="match status" value="1"/>
</dbReference>
<dbReference type="InterPro" id="IPR036914">
    <property type="entry name" value="MGS-like_dom_sf"/>
</dbReference>
<keyword evidence="4 8" id="KW-0808">Transferase</keyword>
<dbReference type="RefSeq" id="WP_284371933.1">
    <property type="nucleotide sequence ID" value="NZ_BSNJ01000004.1"/>
</dbReference>
<comment type="similarity">
    <text evidence="3 8">Belongs to the PurH family.</text>
</comment>
<evidence type="ECO:0000256" key="6">
    <source>
        <dbReference type="ARBA" id="ARBA00022801"/>
    </source>
</evidence>
<comment type="pathway">
    <text evidence="1 8">Purine metabolism; IMP biosynthesis via de novo pathway; IMP from 5-formamido-1-(5-phospho-D-ribosyl)imidazole-4-carboxamide: step 1/1.</text>
</comment>
<dbReference type="NCBIfam" id="NF002049">
    <property type="entry name" value="PRK00881.1"/>
    <property type="match status" value="1"/>
</dbReference>
<comment type="pathway">
    <text evidence="2 8">Purine metabolism; IMP biosynthesis via de novo pathway; 5-formamido-1-(5-phospho-D-ribosyl)imidazole-4-carboxamide from 5-amino-1-(5-phospho-D-ribosyl)imidazole-4-carboxamide (10-formyl THF route): step 1/1.</text>
</comment>
<name>A0ABQ5V034_9PROT</name>
<comment type="domain">
    <text evidence="8">The IMP cyclohydrolase activity resides in the N-terminal region.</text>
</comment>
<proteinExistence type="inferred from homology"/>
<dbReference type="Gene3D" id="3.40.50.1380">
    <property type="entry name" value="Methylglyoxal synthase-like domain"/>
    <property type="match status" value="1"/>
</dbReference>
<dbReference type="InterPro" id="IPR011607">
    <property type="entry name" value="MGS-like_dom"/>
</dbReference>
<evidence type="ECO:0000256" key="1">
    <source>
        <dbReference type="ARBA" id="ARBA00004844"/>
    </source>
</evidence>
<keyword evidence="6 8" id="KW-0378">Hydrolase</keyword>
<dbReference type="PROSITE" id="PS51855">
    <property type="entry name" value="MGS"/>
    <property type="match status" value="1"/>
</dbReference>
<evidence type="ECO:0000256" key="2">
    <source>
        <dbReference type="ARBA" id="ARBA00004954"/>
    </source>
</evidence>
<keyword evidence="11" id="KW-1185">Reference proteome</keyword>
<evidence type="ECO:0000256" key="7">
    <source>
        <dbReference type="ARBA" id="ARBA00023268"/>
    </source>
</evidence>
<dbReference type="Gene3D" id="3.40.140.20">
    <property type="match status" value="2"/>
</dbReference>
<gene>
    <name evidence="8 10" type="primary">purH</name>
    <name evidence="10" type="ORF">GCM10007854_18650</name>
</gene>
<dbReference type="EC" id="2.1.2.3" evidence="8"/>
<dbReference type="InterPro" id="IPR002695">
    <property type="entry name" value="PurH-like"/>
</dbReference>
<dbReference type="PANTHER" id="PTHR11692:SF0">
    <property type="entry name" value="BIFUNCTIONAL PURINE BIOSYNTHESIS PROTEIN ATIC"/>
    <property type="match status" value="1"/>
</dbReference>
<organism evidence="10 11">
    <name type="scientific">Algimonas porphyrae</name>
    <dbReference type="NCBI Taxonomy" id="1128113"/>
    <lineage>
        <taxon>Bacteria</taxon>
        <taxon>Pseudomonadati</taxon>
        <taxon>Pseudomonadota</taxon>
        <taxon>Alphaproteobacteria</taxon>
        <taxon>Maricaulales</taxon>
        <taxon>Robiginitomaculaceae</taxon>
        <taxon>Algimonas</taxon>
    </lineage>
</organism>
<evidence type="ECO:0000313" key="11">
    <source>
        <dbReference type="Proteomes" id="UP001161390"/>
    </source>
</evidence>
<evidence type="ECO:0000259" key="9">
    <source>
        <dbReference type="PROSITE" id="PS51855"/>
    </source>
</evidence>
<sequence length="544" mass="57186">MPSPNPDLTPFDPDRMRPVARALLSVSDKSRLIDQARALADLGVELISTGGTKRAIAEAGMPVSDVADLTGFPEMMDGRVKTLHPAVHGGLLGERDLPSHVAAMSAHNIAPIDLLIVNLYPFEQAVSSGADYETCIENIDIGGPAMIRAGAKNHAHVAVCVDADDVDAVLAELREHDGLTSGTLRQKLAHKAFARTAHYDAAISNYFADIRGDMAPDYRIQGGSLRQSLRYGENPHQTAAFYADGSDRPGVATAEQLQGKALSYNNINDTDAAYELVAEFGDARNGAKPTVAIIKHANPCGVATGDDFVSAYRAALACDPVSAFGGIVALNGLLDAETATEIVKVFTEVVIAPAATDDAIAVFKKKKNLRLLIAGDLPDPKAGSLTYRNVAGGVLVQDRDNGHVAETDLKVVTKRAPSDIEMADLRMAWKVAKHVKSNAIVYVKDGATAGIGAGQMSRIDAARIAAGKAEDAMEAAGWDQPKTVGSAVSSDAFFPFADGMLAAAKAGATSVIQPGGSIRDQEVIDAADAAGLAMVFTGMRHFRH</sequence>
<feature type="domain" description="MGS-like" evidence="9">
    <location>
        <begin position="14"/>
        <end position="161"/>
    </location>
</feature>
<keyword evidence="7 8" id="KW-0511">Multifunctional enzyme</keyword>
<dbReference type="PANTHER" id="PTHR11692">
    <property type="entry name" value="BIFUNCTIONAL PURINE BIOSYNTHESIS PROTEIN PURH"/>
    <property type="match status" value="1"/>
</dbReference>
<dbReference type="NCBIfam" id="TIGR00355">
    <property type="entry name" value="purH"/>
    <property type="match status" value="1"/>
</dbReference>